<comment type="caution">
    <text evidence="2">The sequence shown here is derived from an EMBL/GenBank/DDBJ whole genome shotgun (WGS) entry which is preliminary data.</text>
</comment>
<feature type="transmembrane region" description="Helical" evidence="1">
    <location>
        <begin position="63"/>
        <end position="81"/>
    </location>
</feature>
<evidence type="ECO:0000256" key="1">
    <source>
        <dbReference type="SAM" id="Phobius"/>
    </source>
</evidence>
<sequence>MLSEEAAIHWVEWSALAIELLAIALIVVTIVVSTAVYVIALAVQHKDRVESYERFRRRLGRALLLGLEILVAADIIRTVALDSTMRAILSLGLLVIIRTFLSWSVVLEVEGFWPWKRPLDRTPAGEEK</sequence>
<dbReference type="RefSeq" id="WP_093536755.1">
    <property type="nucleotide sequence ID" value="NZ_CP118898.1"/>
</dbReference>
<dbReference type="Proteomes" id="UP001226084">
    <property type="component" value="Unassembled WGS sequence"/>
</dbReference>
<feature type="transmembrane region" description="Helical" evidence="1">
    <location>
        <begin position="87"/>
        <end position="107"/>
    </location>
</feature>
<reference evidence="2" key="1">
    <citation type="submission" date="2023-07" db="EMBL/GenBank/DDBJ databases">
        <title>Functional and genomic diversity of the sorghum phyllosphere microbiome.</title>
        <authorList>
            <person name="Shade A."/>
        </authorList>
    </citation>
    <scope>NUCLEOTIDE SEQUENCE</scope>
    <source>
        <strain evidence="2">SORGH_AS_0457</strain>
    </source>
</reference>
<feature type="transmembrane region" description="Helical" evidence="1">
    <location>
        <begin position="20"/>
        <end position="43"/>
    </location>
</feature>
<proteinExistence type="predicted"/>
<organism evidence="2 3">
    <name type="scientific">Stenotrophomonas rhizophila</name>
    <dbReference type="NCBI Taxonomy" id="216778"/>
    <lineage>
        <taxon>Bacteria</taxon>
        <taxon>Pseudomonadati</taxon>
        <taxon>Pseudomonadota</taxon>
        <taxon>Gammaproteobacteria</taxon>
        <taxon>Lysobacterales</taxon>
        <taxon>Lysobacteraceae</taxon>
        <taxon>Stenotrophomonas</taxon>
    </lineage>
</organism>
<keyword evidence="1" id="KW-1133">Transmembrane helix</keyword>
<keyword evidence="1" id="KW-0472">Membrane</keyword>
<dbReference type="InterPro" id="IPR012427">
    <property type="entry name" value="DUF1622"/>
</dbReference>
<accession>A0AAP5AI43</accession>
<name>A0AAP5AI43_9GAMM</name>
<evidence type="ECO:0000313" key="2">
    <source>
        <dbReference type="EMBL" id="MDQ1108641.1"/>
    </source>
</evidence>
<evidence type="ECO:0000313" key="3">
    <source>
        <dbReference type="Proteomes" id="UP001226084"/>
    </source>
</evidence>
<protein>
    <submittedName>
        <fullName evidence="2">Membrane protein</fullName>
    </submittedName>
</protein>
<dbReference type="Pfam" id="PF07784">
    <property type="entry name" value="DUF1622"/>
    <property type="match status" value="1"/>
</dbReference>
<dbReference type="PANTHER" id="PTHR38468:SF1">
    <property type="entry name" value="SLL0939 PROTEIN"/>
    <property type="match status" value="1"/>
</dbReference>
<dbReference type="PANTHER" id="PTHR38468">
    <property type="entry name" value="SLL0939 PROTEIN"/>
    <property type="match status" value="1"/>
</dbReference>
<keyword evidence="1" id="KW-0812">Transmembrane</keyword>
<dbReference type="AlphaFoldDB" id="A0AAP5AI43"/>
<dbReference type="EMBL" id="JAUTAS010000001">
    <property type="protein sequence ID" value="MDQ1108641.1"/>
    <property type="molecule type" value="Genomic_DNA"/>
</dbReference>
<gene>
    <name evidence="2" type="ORF">QE424_001800</name>
</gene>